<sequence length="244" mass="27534">HFLAVEYFDRFLVLHVRDLRRDVAASNDPNLTWEDVMGRISEQVVLRALSCIQIASKMVSSAMAVTLKDVHDLIKTSGHMYSKSSVLNSELRVLKALDYRLQIDTPLEYIETLLDVVGCNDPEFSPKDVYPVALQLLRASYVMRKEIREKTAGMLRFELLQGSQDSTRSQANAFMSDKLLLAAAILVTAVRLRTPKKHVQFLANVTAVTRFVDDEVEDFSIVIISVLYDETYSVSEGVLPFSLT</sequence>
<dbReference type="AlphaFoldDB" id="A0A147B8W5"/>
<dbReference type="PANTHER" id="PTHR21615:SF2">
    <property type="entry name" value="CYCLIN N-TERMINAL DOMAIN-CONTAINING PROTEIN 1"/>
    <property type="match status" value="1"/>
</dbReference>
<feature type="non-terminal residue" evidence="2">
    <location>
        <position position="1"/>
    </location>
</feature>
<dbReference type="SUPFAM" id="SSF47954">
    <property type="entry name" value="Cyclin-like"/>
    <property type="match status" value="1"/>
</dbReference>
<dbReference type="PANTHER" id="PTHR21615">
    <property type="entry name" value="CYCLIN N-TERMINAL DOMAIN-CONTAINING PROTEIN 1"/>
    <property type="match status" value="1"/>
</dbReference>
<proteinExistence type="predicted"/>
<dbReference type="GO" id="GO:0007131">
    <property type="term" value="P:reciprocal meiotic recombination"/>
    <property type="evidence" value="ECO:0007669"/>
    <property type="project" value="TreeGrafter"/>
</dbReference>
<protein>
    <submittedName>
        <fullName evidence="2">Cyclin n terminal domain containing protein 1</fullName>
    </submittedName>
</protein>
<evidence type="ECO:0000313" key="2">
    <source>
        <dbReference type="EMBL" id="JAR87208.1"/>
    </source>
</evidence>
<organism evidence="2">
    <name type="scientific">Alectorobius mimon</name>
    <dbReference type="NCBI Taxonomy" id="360319"/>
    <lineage>
        <taxon>Eukaryota</taxon>
        <taxon>Metazoa</taxon>
        <taxon>Ecdysozoa</taxon>
        <taxon>Arthropoda</taxon>
        <taxon>Chelicerata</taxon>
        <taxon>Arachnida</taxon>
        <taxon>Acari</taxon>
        <taxon>Parasitiformes</taxon>
        <taxon>Ixodida</taxon>
        <taxon>Ixodoidea</taxon>
        <taxon>Argasidae</taxon>
        <taxon>Ornithodorinae</taxon>
        <taxon>Alectorobius</taxon>
    </lineage>
</organism>
<dbReference type="InterPro" id="IPR006671">
    <property type="entry name" value="Cyclin_N"/>
</dbReference>
<dbReference type="Gene3D" id="1.10.472.10">
    <property type="entry name" value="Cyclin-like"/>
    <property type="match status" value="1"/>
</dbReference>
<dbReference type="Pfam" id="PF00134">
    <property type="entry name" value="Cyclin_N"/>
    <property type="match status" value="1"/>
</dbReference>
<reference evidence="2" key="1">
    <citation type="submission" date="2016-03" db="EMBL/GenBank/DDBJ databases">
        <title>Gut transcriptome analysis on engorged females of Ornithodoros mimon (Acari: Argasidae) and phylogenetic inferences of soft ticks.</title>
        <authorList>
            <person name="Landulfo G.A."/>
            <person name="Giovanni D."/>
            <person name="Carvalho E."/>
            <person name="Junqueira-de-Azevedo I."/>
            <person name="Patane J."/>
            <person name="Mendoca R."/>
            <person name="Barros-Battesti D."/>
        </authorList>
    </citation>
    <scope>NUCLEOTIDE SEQUENCE</scope>
    <source>
        <strain evidence="2">Females</strain>
        <tissue evidence="2">Gut</tissue>
    </source>
</reference>
<feature type="domain" description="Cyclin N-terminal" evidence="1">
    <location>
        <begin position="2"/>
        <end position="101"/>
    </location>
</feature>
<name>A0A147B8W5_9ACAR</name>
<evidence type="ECO:0000259" key="1">
    <source>
        <dbReference type="Pfam" id="PF00134"/>
    </source>
</evidence>
<dbReference type="InterPro" id="IPR036915">
    <property type="entry name" value="Cyclin-like_sf"/>
</dbReference>
<dbReference type="GO" id="GO:0035861">
    <property type="term" value="C:site of double-strand break"/>
    <property type="evidence" value="ECO:0007669"/>
    <property type="project" value="TreeGrafter"/>
</dbReference>
<dbReference type="EMBL" id="GEIB01000795">
    <property type="protein sequence ID" value="JAR87208.1"/>
    <property type="molecule type" value="Transcribed_RNA"/>
</dbReference>
<accession>A0A147B8W5</accession>